<protein>
    <submittedName>
        <fullName evidence="4">Uncharacterized protein</fullName>
    </submittedName>
</protein>
<dbReference type="InterPro" id="IPR044053">
    <property type="entry name" value="AsaB-like"/>
</dbReference>
<dbReference type="OrthoDB" id="412788at2759"/>
<dbReference type="AlphaFoldDB" id="A0A6A6PD13"/>
<proteinExistence type="inferred from homology"/>
<organism evidence="4 5">
    <name type="scientific">Lineolata rhizophorae</name>
    <dbReference type="NCBI Taxonomy" id="578093"/>
    <lineage>
        <taxon>Eukaryota</taxon>
        <taxon>Fungi</taxon>
        <taxon>Dikarya</taxon>
        <taxon>Ascomycota</taxon>
        <taxon>Pezizomycotina</taxon>
        <taxon>Dothideomycetes</taxon>
        <taxon>Dothideomycetes incertae sedis</taxon>
        <taxon>Lineolatales</taxon>
        <taxon>Lineolataceae</taxon>
        <taxon>Lineolata</taxon>
    </lineage>
</organism>
<dbReference type="PANTHER" id="PTHR34598">
    <property type="entry name" value="BLL6449 PROTEIN"/>
    <property type="match status" value="1"/>
</dbReference>
<dbReference type="Proteomes" id="UP000799766">
    <property type="component" value="Unassembled WGS sequence"/>
</dbReference>
<dbReference type="EMBL" id="MU001671">
    <property type="protein sequence ID" value="KAF2461323.1"/>
    <property type="molecule type" value="Genomic_DNA"/>
</dbReference>
<comment type="similarity">
    <text evidence="2">Belongs to the asaB hydroxylase/desaturase family.</text>
</comment>
<feature type="compositionally biased region" description="Basic and acidic residues" evidence="3">
    <location>
        <begin position="276"/>
        <end position="299"/>
    </location>
</feature>
<dbReference type="GO" id="GO:0016491">
    <property type="term" value="F:oxidoreductase activity"/>
    <property type="evidence" value="ECO:0007669"/>
    <property type="project" value="UniProtKB-KW"/>
</dbReference>
<sequence length="340" mass="39397">MKTSINYLKRDELFRTQKPFFSNIPFQGIVGACNSNIVSEEHLAELEDIRGSHHLLNLESDGLQLINDLCPPTDWGLFMNQGWIYGTYYPYVQDLLSWHFQADSVIVYDHSVFMSYVSTCGKARSSELSTARIDLSYGGGLETARLLHGGKTQQLLENGRFRMINVWRSIDGVVESWPLAFTLPYTINAQRDLEPTDMILPHYTGEMLYVYHNEAHKMIYLSQQEPHELWMFKCFDSDQSAKVPCIPHGGVPHPIHHDSPPRRSVEVRALVYTLDDEPRKENSGHQRGDDIVQQSERRAQPWKAWVNHPSVRDPDAAWNTWTYDPRRPGEKPWIRWMVRS</sequence>
<evidence type="ECO:0000313" key="5">
    <source>
        <dbReference type="Proteomes" id="UP000799766"/>
    </source>
</evidence>
<accession>A0A6A6PD13</accession>
<evidence type="ECO:0000256" key="3">
    <source>
        <dbReference type="SAM" id="MobiDB-lite"/>
    </source>
</evidence>
<reference evidence="4" key="1">
    <citation type="journal article" date="2020" name="Stud. Mycol.">
        <title>101 Dothideomycetes genomes: a test case for predicting lifestyles and emergence of pathogens.</title>
        <authorList>
            <person name="Haridas S."/>
            <person name="Albert R."/>
            <person name="Binder M."/>
            <person name="Bloem J."/>
            <person name="Labutti K."/>
            <person name="Salamov A."/>
            <person name="Andreopoulos B."/>
            <person name="Baker S."/>
            <person name="Barry K."/>
            <person name="Bills G."/>
            <person name="Bluhm B."/>
            <person name="Cannon C."/>
            <person name="Castanera R."/>
            <person name="Culley D."/>
            <person name="Daum C."/>
            <person name="Ezra D."/>
            <person name="Gonzalez J."/>
            <person name="Henrissat B."/>
            <person name="Kuo A."/>
            <person name="Liang C."/>
            <person name="Lipzen A."/>
            <person name="Lutzoni F."/>
            <person name="Magnuson J."/>
            <person name="Mondo S."/>
            <person name="Nolan M."/>
            <person name="Ohm R."/>
            <person name="Pangilinan J."/>
            <person name="Park H.-J."/>
            <person name="Ramirez L."/>
            <person name="Alfaro M."/>
            <person name="Sun H."/>
            <person name="Tritt A."/>
            <person name="Yoshinaga Y."/>
            <person name="Zwiers L.-H."/>
            <person name="Turgeon B."/>
            <person name="Goodwin S."/>
            <person name="Spatafora J."/>
            <person name="Crous P."/>
            <person name="Grigoriev I."/>
        </authorList>
    </citation>
    <scope>NUCLEOTIDE SEQUENCE</scope>
    <source>
        <strain evidence="4">ATCC 16933</strain>
    </source>
</reference>
<keyword evidence="5" id="KW-1185">Reference proteome</keyword>
<feature type="region of interest" description="Disordered" evidence="3">
    <location>
        <begin position="275"/>
        <end position="301"/>
    </location>
</feature>
<evidence type="ECO:0000313" key="4">
    <source>
        <dbReference type="EMBL" id="KAF2461323.1"/>
    </source>
</evidence>
<dbReference type="PANTHER" id="PTHR34598:SF3">
    <property type="entry name" value="OXIDOREDUCTASE AN1597"/>
    <property type="match status" value="1"/>
</dbReference>
<keyword evidence="1" id="KW-0560">Oxidoreductase</keyword>
<dbReference type="NCBIfam" id="NF041278">
    <property type="entry name" value="CmcJ_NvfI_EfuI"/>
    <property type="match status" value="1"/>
</dbReference>
<gene>
    <name evidence="4" type="ORF">BDY21DRAFT_313775</name>
</gene>
<evidence type="ECO:0000256" key="2">
    <source>
        <dbReference type="ARBA" id="ARBA00023604"/>
    </source>
</evidence>
<name>A0A6A6PD13_9PEZI</name>
<evidence type="ECO:0000256" key="1">
    <source>
        <dbReference type="ARBA" id="ARBA00023002"/>
    </source>
</evidence>
<dbReference type="PROSITE" id="PS51257">
    <property type="entry name" value="PROKAR_LIPOPROTEIN"/>
    <property type="match status" value="1"/>
</dbReference>